<feature type="signal peptide" evidence="2">
    <location>
        <begin position="1"/>
        <end position="20"/>
    </location>
</feature>
<dbReference type="RefSeq" id="WP_115564574.1">
    <property type="nucleotide sequence ID" value="NZ_QRGR01000005.1"/>
</dbReference>
<reference evidence="4" key="1">
    <citation type="submission" date="2018-08" db="EMBL/GenBank/DDBJ databases">
        <authorList>
            <person name="Liu Z.-W."/>
            <person name="Du Z.-J."/>
        </authorList>
    </citation>
    <scope>NUCLEOTIDE SEQUENCE [LARGE SCALE GENOMIC DNA]</scope>
    <source>
        <strain evidence="4">H4X</strain>
    </source>
</reference>
<feature type="region of interest" description="Disordered" evidence="1">
    <location>
        <begin position="23"/>
        <end position="65"/>
    </location>
</feature>
<evidence type="ECO:0000256" key="1">
    <source>
        <dbReference type="SAM" id="MobiDB-lite"/>
    </source>
</evidence>
<dbReference type="PROSITE" id="PS51257">
    <property type="entry name" value="PROKAR_LIPOPROTEIN"/>
    <property type="match status" value="1"/>
</dbReference>
<comment type="caution">
    <text evidence="3">The sequence shown here is derived from an EMBL/GenBank/DDBJ whole genome shotgun (WGS) entry which is preliminary data.</text>
</comment>
<dbReference type="AlphaFoldDB" id="A0A3D8LG07"/>
<feature type="chain" id="PRO_5017821804" description="Efflux transporter periplasmic adaptor subunit" evidence="2">
    <location>
        <begin position="21"/>
        <end position="65"/>
    </location>
</feature>
<protein>
    <recommendedName>
        <fullName evidence="5">Efflux transporter periplasmic adaptor subunit</fullName>
    </recommendedName>
</protein>
<keyword evidence="4" id="KW-1185">Reference proteome</keyword>
<evidence type="ECO:0000313" key="3">
    <source>
        <dbReference type="EMBL" id="RDV16164.1"/>
    </source>
</evidence>
<organism evidence="3 4">
    <name type="scientific">Pontibacter diazotrophicus</name>
    <dbReference type="NCBI Taxonomy" id="1400979"/>
    <lineage>
        <taxon>Bacteria</taxon>
        <taxon>Pseudomonadati</taxon>
        <taxon>Bacteroidota</taxon>
        <taxon>Cytophagia</taxon>
        <taxon>Cytophagales</taxon>
        <taxon>Hymenobacteraceae</taxon>
        <taxon>Pontibacter</taxon>
    </lineage>
</organism>
<keyword evidence="2" id="KW-0732">Signal</keyword>
<feature type="compositionally biased region" description="Basic and acidic residues" evidence="1">
    <location>
        <begin position="27"/>
        <end position="47"/>
    </location>
</feature>
<dbReference type="Proteomes" id="UP000256708">
    <property type="component" value="Unassembled WGS sequence"/>
</dbReference>
<dbReference type="EMBL" id="QRGR01000005">
    <property type="protein sequence ID" value="RDV16164.1"/>
    <property type="molecule type" value="Genomic_DNA"/>
</dbReference>
<sequence>MKKILFAAALVTVFSFSACTEENTANTEHHEEMHDEEMHSDEMHSEEMHEEEVHEEEVHEEGMTH</sequence>
<proteinExistence type="predicted"/>
<evidence type="ECO:0008006" key="5">
    <source>
        <dbReference type="Google" id="ProtNLM"/>
    </source>
</evidence>
<evidence type="ECO:0000313" key="4">
    <source>
        <dbReference type="Proteomes" id="UP000256708"/>
    </source>
</evidence>
<feature type="compositionally biased region" description="Basic and acidic residues" evidence="1">
    <location>
        <begin position="56"/>
        <end position="65"/>
    </location>
</feature>
<gene>
    <name evidence="3" type="ORF">DXT99_05705</name>
</gene>
<evidence type="ECO:0000256" key="2">
    <source>
        <dbReference type="SAM" id="SignalP"/>
    </source>
</evidence>
<name>A0A3D8LG07_9BACT</name>
<accession>A0A3D8LG07</accession>